<evidence type="ECO:0000313" key="1">
    <source>
        <dbReference type="EMBL" id="SDH88650.1"/>
    </source>
</evidence>
<keyword evidence="2" id="KW-1185">Reference proteome</keyword>
<name>A0A1G8G2Y2_9VIBR</name>
<organism evidence="1 2">
    <name type="scientific">Vibrio xiamenensis</name>
    <dbReference type="NCBI Taxonomy" id="861298"/>
    <lineage>
        <taxon>Bacteria</taxon>
        <taxon>Pseudomonadati</taxon>
        <taxon>Pseudomonadota</taxon>
        <taxon>Gammaproteobacteria</taxon>
        <taxon>Vibrionales</taxon>
        <taxon>Vibrionaceae</taxon>
        <taxon>Vibrio</taxon>
    </lineage>
</organism>
<reference evidence="1 2" key="1">
    <citation type="submission" date="2016-10" db="EMBL/GenBank/DDBJ databases">
        <authorList>
            <person name="de Groot N.N."/>
        </authorList>
    </citation>
    <scope>NUCLEOTIDE SEQUENCE [LARGE SCALE GENOMIC DNA]</scope>
    <source>
        <strain evidence="1 2">CGMCC 1.10228</strain>
    </source>
</reference>
<dbReference type="Proteomes" id="UP000198854">
    <property type="component" value="Unassembled WGS sequence"/>
</dbReference>
<dbReference type="EMBL" id="FNDD01000034">
    <property type="protein sequence ID" value="SDH88650.1"/>
    <property type="molecule type" value="Genomic_DNA"/>
</dbReference>
<sequence>MQSAFLLLLKVRKMEQQIGQQKSLQSRKRKGKNLRINTDLLDIKANPSHREGSLILDRIGFRTVSQLREVECTII</sequence>
<dbReference type="AlphaFoldDB" id="A0A1G8G2Y2"/>
<proteinExistence type="predicted"/>
<gene>
    <name evidence="1" type="ORF">SAMN04488136_13423</name>
</gene>
<evidence type="ECO:0000313" key="2">
    <source>
        <dbReference type="Proteomes" id="UP000198854"/>
    </source>
</evidence>
<protein>
    <submittedName>
        <fullName evidence="1">Uncharacterized protein</fullName>
    </submittedName>
</protein>
<accession>A0A1G8G2Y2</accession>
<dbReference type="STRING" id="861298.SAMN04488136_13423"/>